<dbReference type="Pfam" id="PF03564">
    <property type="entry name" value="DUF1759"/>
    <property type="match status" value="1"/>
</dbReference>
<feature type="compositionally biased region" description="Polar residues" evidence="1">
    <location>
        <begin position="443"/>
        <end position="456"/>
    </location>
</feature>
<reference evidence="2" key="1">
    <citation type="submission" date="2020-04" db="EMBL/GenBank/DDBJ databases">
        <authorList>
            <person name="Alioto T."/>
            <person name="Alioto T."/>
            <person name="Gomez Garrido J."/>
        </authorList>
    </citation>
    <scope>NUCLEOTIDE SEQUENCE</scope>
    <source>
        <strain evidence="2">A484AB</strain>
    </source>
</reference>
<dbReference type="EMBL" id="CACRXK020004351">
    <property type="protein sequence ID" value="CAB4002425.1"/>
    <property type="molecule type" value="Genomic_DNA"/>
</dbReference>
<dbReference type="PROSITE" id="PS00141">
    <property type="entry name" value="ASP_PROTEASE"/>
    <property type="match status" value="1"/>
</dbReference>
<feature type="region of interest" description="Disordered" evidence="1">
    <location>
        <begin position="315"/>
        <end position="339"/>
    </location>
</feature>
<dbReference type="Proteomes" id="UP001152795">
    <property type="component" value="Unassembled WGS sequence"/>
</dbReference>
<accession>A0A7D9I9K5</accession>
<keyword evidence="3" id="KW-1185">Reference proteome</keyword>
<dbReference type="GO" id="GO:0006508">
    <property type="term" value="P:proteolysis"/>
    <property type="evidence" value="ECO:0007669"/>
    <property type="project" value="InterPro"/>
</dbReference>
<sequence>MAEELKTLVKIRGGHRASLTKTLAVTEELLTQSTEIFEETQASDFEIKLTQQRVILGEKLPLLKSFDDKIILLVEDGNIEDEVASADDIRQAIQRAIVHIDLILEKLKKKWNKDSGSSPSNLESSLSQATVPHTSNSTVRLPKLELKHFNGNIMEWTPFWDSYSSSIHENPNLSGIDKFNYLHSLLEKSAAEAILGLKITSANYQEAIDILDKRFGNQQQIVNAHMNALLNLPKVTNVDDLKALRQLHDKVESHMRGLKSLEVDSGSYGSLLTPILIDKLPKELRLEATKQLKEDWDLDELIKIFKGELEARERASLLPGSSRDPPSKPPYKPKIPSASSLFTTGGSPTCTYCQQPHPSNSCSTVTDRNERKEILKRSGRCYICLRKNHVARECKSKKKCFKCDKRHHISICPSNSKVKPNPPEQEASHQPTPSEEHPRMQPQGHQPTNQGSEQPQNTHVNMFVDAQSSILLQTARAPIYNPKDPSKTLQARLIFDSGSQRSYITSTMRDKLNLPIVRRDTLKINAFGSKDEDITSCDMVQFQLDTERGHKLNLSAYVVPLICSTIGNQNTRFAQQSYEHLSEATIETNLKRFWELESLGISPDKHSVYEEFLSTVKHRDGRYEVHLPWKDNQVTIPDNYQLSLRRLESLLRRLRQDPKTLKEYNNIIQEQIARGIIERVDETSTTNASRVHYLPHHAII</sequence>
<protein>
    <submittedName>
        <fullName evidence="2">PREDICTED: uncharacterized protein LOC107346460</fullName>
    </submittedName>
</protein>
<name>A0A7D9I9K5_PARCT</name>
<dbReference type="SMART" id="SM00343">
    <property type="entry name" value="ZnF_C2HC"/>
    <property type="match status" value="2"/>
</dbReference>
<feature type="region of interest" description="Disordered" evidence="1">
    <location>
        <begin position="412"/>
        <end position="456"/>
    </location>
</feature>
<dbReference type="Gene3D" id="2.40.70.10">
    <property type="entry name" value="Acid Proteases"/>
    <property type="match status" value="1"/>
</dbReference>
<feature type="non-terminal residue" evidence="2">
    <location>
        <position position="1"/>
    </location>
</feature>
<gene>
    <name evidence="2" type="ORF">PACLA_8A067538</name>
</gene>
<organism evidence="2 3">
    <name type="scientific">Paramuricea clavata</name>
    <name type="common">Red gorgonian</name>
    <name type="synonym">Violescent sea-whip</name>
    <dbReference type="NCBI Taxonomy" id="317549"/>
    <lineage>
        <taxon>Eukaryota</taxon>
        <taxon>Metazoa</taxon>
        <taxon>Cnidaria</taxon>
        <taxon>Anthozoa</taxon>
        <taxon>Octocorallia</taxon>
        <taxon>Malacalcyonacea</taxon>
        <taxon>Plexauridae</taxon>
        <taxon>Paramuricea</taxon>
    </lineage>
</organism>
<dbReference type="GO" id="GO:0008270">
    <property type="term" value="F:zinc ion binding"/>
    <property type="evidence" value="ECO:0007669"/>
    <property type="project" value="InterPro"/>
</dbReference>
<evidence type="ECO:0000313" key="2">
    <source>
        <dbReference type="EMBL" id="CAB4002425.1"/>
    </source>
</evidence>
<proteinExistence type="predicted"/>
<dbReference type="InterPro" id="IPR005312">
    <property type="entry name" value="DUF1759"/>
</dbReference>
<dbReference type="GO" id="GO:0003676">
    <property type="term" value="F:nucleic acid binding"/>
    <property type="evidence" value="ECO:0007669"/>
    <property type="project" value="InterPro"/>
</dbReference>
<evidence type="ECO:0000256" key="1">
    <source>
        <dbReference type="SAM" id="MobiDB-lite"/>
    </source>
</evidence>
<dbReference type="InterPro" id="IPR001969">
    <property type="entry name" value="Aspartic_peptidase_AS"/>
</dbReference>
<dbReference type="PANTHER" id="PTHR47331">
    <property type="entry name" value="PHD-TYPE DOMAIN-CONTAINING PROTEIN"/>
    <property type="match status" value="1"/>
</dbReference>
<dbReference type="InterPro" id="IPR001878">
    <property type="entry name" value="Znf_CCHC"/>
</dbReference>
<dbReference type="Gene3D" id="4.10.60.10">
    <property type="entry name" value="Zinc finger, CCHC-type"/>
    <property type="match status" value="1"/>
</dbReference>
<evidence type="ECO:0000313" key="3">
    <source>
        <dbReference type="Proteomes" id="UP001152795"/>
    </source>
</evidence>
<comment type="caution">
    <text evidence="2">The sequence shown here is derived from an EMBL/GenBank/DDBJ whole genome shotgun (WGS) entry which is preliminary data.</text>
</comment>
<dbReference type="PANTHER" id="PTHR47331:SF5">
    <property type="entry name" value="RIBONUCLEASE H"/>
    <property type="match status" value="1"/>
</dbReference>
<dbReference type="OrthoDB" id="5978872at2759"/>
<dbReference type="AlphaFoldDB" id="A0A7D9I9K5"/>
<dbReference type="GO" id="GO:0004190">
    <property type="term" value="F:aspartic-type endopeptidase activity"/>
    <property type="evidence" value="ECO:0007669"/>
    <property type="project" value="InterPro"/>
</dbReference>
<dbReference type="InterPro" id="IPR021109">
    <property type="entry name" value="Peptidase_aspartic_dom_sf"/>
</dbReference>